<evidence type="ECO:0000313" key="3">
    <source>
        <dbReference type="Proteomes" id="UP001215598"/>
    </source>
</evidence>
<feature type="region of interest" description="Disordered" evidence="1">
    <location>
        <begin position="97"/>
        <end position="153"/>
    </location>
</feature>
<dbReference type="Proteomes" id="UP001215598">
    <property type="component" value="Unassembled WGS sequence"/>
</dbReference>
<feature type="compositionally biased region" description="Polar residues" evidence="1">
    <location>
        <begin position="98"/>
        <end position="113"/>
    </location>
</feature>
<feature type="region of interest" description="Disordered" evidence="1">
    <location>
        <begin position="277"/>
        <end position="306"/>
    </location>
</feature>
<comment type="caution">
    <text evidence="2">The sequence shown here is derived from an EMBL/GenBank/DDBJ whole genome shotgun (WGS) entry which is preliminary data.</text>
</comment>
<reference evidence="2" key="1">
    <citation type="submission" date="2023-03" db="EMBL/GenBank/DDBJ databases">
        <title>Massive genome expansion in bonnet fungi (Mycena s.s.) driven by repeated elements and novel gene families across ecological guilds.</title>
        <authorList>
            <consortium name="Lawrence Berkeley National Laboratory"/>
            <person name="Harder C.B."/>
            <person name="Miyauchi S."/>
            <person name="Viragh M."/>
            <person name="Kuo A."/>
            <person name="Thoen E."/>
            <person name="Andreopoulos B."/>
            <person name="Lu D."/>
            <person name="Skrede I."/>
            <person name="Drula E."/>
            <person name="Henrissat B."/>
            <person name="Morin E."/>
            <person name="Kohler A."/>
            <person name="Barry K."/>
            <person name="LaButti K."/>
            <person name="Morin E."/>
            <person name="Salamov A."/>
            <person name="Lipzen A."/>
            <person name="Mereny Z."/>
            <person name="Hegedus B."/>
            <person name="Baldrian P."/>
            <person name="Stursova M."/>
            <person name="Weitz H."/>
            <person name="Taylor A."/>
            <person name="Grigoriev I.V."/>
            <person name="Nagy L.G."/>
            <person name="Martin F."/>
            <person name="Kauserud H."/>
        </authorList>
    </citation>
    <scope>NUCLEOTIDE SEQUENCE</scope>
    <source>
        <strain evidence="2">CBHHK182m</strain>
    </source>
</reference>
<accession>A0AAD7MHQ0</accession>
<feature type="compositionally biased region" description="Polar residues" evidence="1">
    <location>
        <begin position="28"/>
        <end position="42"/>
    </location>
</feature>
<feature type="compositionally biased region" description="Polar residues" evidence="1">
    <location>
        <begin position="139"/>
        <end position="153"/>
    </location>
</feature>
<gene>
    <name evidence="2" type="ORF">B0H16DRAFT_1797887</name>
</gene>
<evidence type="ECO:0000313" key="2">
    <source>
        <dbReference type="EMBL" id="KAJ7718047.1"/>
    </source>
</evidence>
<keyword evidence="3" id="KW-1185">Reference proteome</keyword>
<protein>
    <submittedName>
        <fullName evidence="2">Uncharacterized protein</fullName>
    </submittedName>
</protein>
<dbReference type="EMBL" id="JARKIB010000269">
    <property type="protein sequence ID" value="KAJ7718047.1"/>
    <property type="molecule type" value="Genomic_DNA"/>
</dbReference>
<organism evidence="2 3">
    <name type="scientific">Mycena metata</name>
    <dbReference type="NCBI Taxonomy" id="1033252"/>
    <lineage>
        <taxon>Eukaryota</taxon>
        <taxon>Fungi</taxon>
        <taxon>Dikarya</taxon>
        <taxon>Basidiomycota</taxon>
        <taxon>Agaricomycotina</taxon>
        <taxon>Agaricomycetes</taxon>
        <taxon>Agaricomycetidae</taxon>
        <taxon>Agaricales</taxon>
        <taxon>Marasmiineae</taxon>
        <taxon>Mycenaceae</taxon>
        <taxon>Mycena</taxon>
    </lineage>
</organism>
<name>A0AAD7MHQ0_9AGAR</name>
<dbReference type="AlphaFoldDB" id="A0AAD7MHQ0"/>
<feature type="region of interest" description="Disordered" evidence="1">
    <location>
        <begin position="1"/>
        <end position="54"/>
    </location>
</feature>
<proteinExistence type="predicted"/>
<feature type="region of interest" description="Disordered" evidence="1">
    <location>
        <begin position="203"/>
        <end position="232"/>
    </location>
</feature>
<evidence type="ECO:0000256" key="1">
    <source>
        <dbReference type="SAM" id="MobiDB-lite"/>
    </source>
</evidence>
<sequence length="335" mass="35908">MATDPDRHHTRAATRAGILPAPKLPRDTPSTRTSPSEAQRATGSHKSRPVTPELSYSDVVAASLTRGVSPAALEGQGEVSGAASASALSELPPLTQDVDWSSVRSHSPLSTVVHSGKPMSVHSNDIDSHRDMTALSPPAAQSDSVSTVSKATQDMSREELVSLAHRYESMARDVMAEANRKLSVPFATEASSGLEDETQMHAFSPSSPVIPAGEGPSRNKGKGPDPRNWGAADFSVDFSERDIEAQREALDNFAEINRVVKEEKSIDFMPNAHVPSVEPTVNTPRTMPIVSEPLRKNKGMNKPGQATAERIAALESELSRLRQSAEAEPVQTLQI</sequence>